<comment type="pathway">
    <text evidence="10">Cell wall biogenesis; peptidoglycan biosynthesis.</text>
</comment>
<keyword evidence="7 10" id="KW-0472">Membrane</keyword>
<feature type="binding site" evidence="10">
    <location>
        <position position="291"/>
    </location>
    <ligand>
        <name>UDP-N-acetyl-alpha-D-glucosamine</name>
        <dbReference type="ChEBI" id="CHEBI:57705"/>
    </ligand>
</feature>
<comment type="function">
    <text evidence="10">Cell wall formation. Catalyzes the transfer of a GlcNAc subunit on undecaprenyl-pyrophosphoryl-MurNAc-pentapeptide (lipid intermediate I) to form undecaprenyl-pyrophosphoryl-MurNAc-(pentapeptide)GlcNAc (lipid intermediate II).</text>
</comment>
<feature type="binding site" evidence="10">
    <location>
        <position position="246"/>
    </location>
    <ligand>
        <name>UDP-N-acetyl-alpha-D-glucosamine</name>
        <dbReference type="ChEBI" id="CHEBI:57705"/>
    </ligand>
</feature>
<dbReference type="GO" id="GO:0008360">
    <property type="term" value="P:regulation of cell shape"/>
    <property type="evidence" value="ECO:0007669"/>
    <property type="project" value="UniProtKB-KW"/>
</dbReference>
<feature type="domain" description="Glycosyltransferase family 28 N-terminal" evidence="12">
    <location>
        <begin position="6"/>
        <end position="142"/>
    </location>
</feature>
<evidence type="ECO:0000256" key="8">
    <source>
        <dbReference type="ARBA" id="ARBA00023306"/>
    </source>
</evidence>
<dbReference type="GO" id="GO:0050511">
    <property type="term" value="F:undecaprenyldiphospho-muramoylpentapeptide beta-N-acetylglucosaminyltransferase activity"/>
    <property type="evidence" value="ECO:0007669"/>
    <property type="project" value="UniProtKB-UniRule"/>
</dbReference>
<evidence type="ECO:0000256" key="7">
    <source>
        <dbReference type="ARBA" id="ARBA00023136"/>
    </source>
</evidence>
<keyword evidence="11" id="KW-1133">Transmembrane helix</keyword>
<keyword evidence="2 10" id="KW-0132">Cell division</keyword>
<feature type="binding site" evidence="10">
    <location>
        <begin position="265"/>
        <end position="270"/>
    </location>
    <ligand>
        <name>UDP-N-acetyl-alpha-D-glucosamine</name>
        <dbReference type="ChEBI" id="CHEBI:57705"/>
    </ligand>
</feature>
<dbReference type="RefSeq" id="WP_090209450.1">
    <property type="nucleotide sequence ID" value="NZ_FOFO01000037.1"/>
</dbReference>
<evidence type="ECO:0000256" key="3">
    <source>
        <dbReference type="ARBA" id="ARBA00022676"/>
    </source>
</evidence>
<dbReference type="NCBIfam" id="TIGR01133">
    <property type="entry name" value="murG"/>
    <property type="match status" value="1"/>
</dbReference>
<evidence type="ECO:0000259" key="12">
    <source>
        <dbReference type="Pfam" id="PF03033"/>
    </source>
</evidence>
<evidence type="ECO:0000256" key="10">
    <source>
        <dbReference type="HAMAP-Rule" id="MF_00033"/>
    </source>
</evidence>
<feature type="transmembrane region" description="Helical" evidence="11">
    <location>
        <begin position="96"/>
        <end position="120"/>
    </location>
</feature>
<gene>
    <name evidence="10" type="primary">murG</name>
    <name evidence="14" type="ORF">SAMN05421693_13710</name>
</gene>
<dbReference type="InterPro" id="IPR004276">
    <property type="entry name" value="GlycoTrans_28_N"/>
</dbReference>
<dbReference type="InterPro" id="IPR006009">
    <property type="entry name" value="GlcNAc_MurG"/>
</dbReference>
<feature type="binding site" evidence="10">
    <location>
        <position position="164"/>
    </location>
    <ligand>
        <name>UDP-N-acetyl-alpha-D-glucosamine</name>
        <dbReference type="ChEBI" id="CHEBI:57705"/>
    </ligand>
</feature>
<dbReference type="GO" id="GO:0051991">
    <property type="term" value="F:UDP-N-acetyl-D-glucosamine:N-acetylmuramoyl-L-alanyl-D-glutamyl-meso-2,6-diaminopimelyl-D-alanyl-D-alanine-diphosphoundecaprenol 4-beta-N-acetylglucosaminlytransferase activity"/>
    <property type="evidence" value="ECO:0007669"/>
    <property type="project" value="RHEA"/>
</dbReference>
<keyword evidence="1 10" id="KW-1003">Cell membrane</keyword>
<evidence type="ECO:0000259" key="13">
    <source>
        <dbReference type="Pfam" id="PF04101"/>
    </source>
</evidence>
<evidence type="ECO:0000256" key="1">
    <source>
        <dbReference type="ARBA" id="ARBA00022475"/>
    </source>
</evidence>
<dbReference type="AlphaFoldDB" id="A0A1H9GHS5"/>
<evidence type="ECO:0000313" key="15">
    <source>
        <dbReference type="Proteomes" id="UP000199496"/>
    </source>
</evidence>
<comment type="catalytic activity">
    <reaction evidence="10">
        <text>di-trans,octa-cis-undecaprenyl diphospho-N-acetyl-alpha-D-muramoyl-L-alanyl-D-glutamyl-meso-2,6-diaminopimeloyl-D-alanyl-D-alanine + UDP-N-acetyl-alpha-D-glucosamine = di-trans,octa-cis-undecaprenyl diphospho-[N-acetyl-alpha-D-glucosaminyl-(1-&gt;4)]-N-acetyl-alpha-D-muramoyl-L-alanyl-D-glutamyl-meso-2,6-diaminopimeloyl-D-alanyl-D-alanine + UDP + H(+)</text>
        <dbReference type="Rhea" id="RHEA:31227"/>
        <dbReference type="ChEBI" id="CHEBI:15378"/>
        <dbReference type="ChEBI" id="CHEBI:57705"/>
        <dbReference type="ChEBI" id="CHEBI:58223"/>
        <dbReference type="ChEBI" id="CHEBI:61387"/>
        <dbReference type="ChEBI" id="CHEBI:61388"/>
        <dbReference type="EC" id="2.4.1.227"/>
    </reaction>
</comment>
<evidence type="ECO:0000256" key="4">
    <source>
        <dbReference type="ARBA" id="ARBA00022679"/>
    </source>
</evidence>
<keyword evidence="9 10" id="KW-0961">Cell wall biogenesis/degradation</keyword>
<dbReference type="STRING" id="867345.SAMN05421693_13710"/>
<dbReference type="GO" id="GO:0051301">
    <property type="term" value="P:cell division"/>
    <property type="evidence" value="ECO:0007669"/>
    <property type="project" value="UniProtKB-KW"/>
</dbReference>
<comment type="subcellular location">
    <subcellularLocation>
        <location evidence="10">Cell membrane</location>
        <topology evidence="10">Peripheral membrane protein</topology>
        <orientation evidence="10">Cytoplasmic side</orientation>
    </subcellularLocation>
</comment>
<dbReference type="EMBL" id="FOFO01000037">
    <property type="protein sequence ID" value="SEQ49635.1"/>
    <property type="molecule type" value="Genomic_DNA"/>
</dbReference>
<keyword evidence="6 10" id="KW-0573">Peptidoglycan synthesis</keyword>
<keyword evidence="8 10" id="KW-0131">Cell cycle</keyword>
<proteinExistence type="inferred from homology"/>
<evidence type="ECO:0000256" key="5">
    <source>
        <dbReference type="ARBA" id="ARBA00022960"/>
    </source>
</evidence>
<dbReference type="CDD" id="cd03785">
    <property type="entry name" value="GT28_MurG"/>
    <property type="match status" value="1"/>
</dbReference>
<sequence>MSRRPILIMAGGTGGHVFPGLAVAEQLRAQGESICWLGTATGLEARLVPAAGIEFHVLPVSGLRGKGLTAWLLAPWRLGVALWAALLLLMRLKPRAVLGLGGFASGPGGLMAAALGYPLVIHEQNAIAGMTNRWLAGRADLVLEAFAGTFPPARQAVTVGNPVREDIRALPDPAIRMAGREGPLRLLVVGGSLGALALNTQVPNALAQMPVAARPLVRHQAGTRTLEQARQAYDQAGVQATVTAFIEDMAEAYAWADLVICRAGALTVSELAAAGMAALLVPYPHAVDDHQQANARHLSEVGAARIIRQDGLDPEELASWLATLDRPRLQDMACRARTLARPEAARQVAEACLALAGEGQHP</sequence>
<dbReference type="GO" id="GO:0071555">
    <property type="term" value="P:cell wall organization"/>
    <property type="evidence" value="ECO:0007669"/>
    <property type="project" value="UniProtKB-KW"/>
</dbReference>
<name>A0A1H9GHS5_9GAMM</name>
<accession>A0A1H9GHS5</accession>
<dbReference type="SUPFAM" id="SSF53756">
    <property type="entry name" value="UDP-Glycosyltransferase/glycogen phosphorylase"/>
    <property type="match status" value="1"/>
</dbReference>
<evidence type="ECO:0000256" key="9">
    <source>
        <dbReference type="ARBA" id="ARBA00023316"/>
    </source>
</evidence>
<reference evidence="14 15" key="1">
    <citation type="submission" date="2016-10" db="EMBL/GenBank/DDBJ databases">
        <authorList>
            <person name="de Groot N.N."/>
        </authorList>
    </citation>
    <scope>NUCLEOTIDE SEQUENCE [LARGE SCALE GENOMIC DNA]</scope>
    <source>
        <strain evidence="14 15">B7-7</strain>
    </source>
</reference>
<feature type="binding site" evidence="10">
    <location>
        <begin position="13"/>
        <end position="15"/>
    </location>
    <ligand>
        <name>UDP-N-acetyl-alpha-D-glucosamine</name>
        <dbReference type="ChEBI" id="CHEBI:57705"/>
    </ligand>
</feature>
<keyword evidence="4 10" id="KW-0808">Transferase</keyword>
<dbReference type="PANTHER" id="PTHR21015:SF22">
    <property type="entry name" value="GLYCOSYLTRANSFERASE"/>
    <property type="match status" value="1"/>
</dbReference>
<evidence type="ECO:0000256" key="2">
    <source>
        <dbReference type="ARBA" id="ARBA00022618"/>
    </source>
</evidence>
<organism evidence="14 15">
    <name type="scientific">Ectothiorhodospira magna</name>
    <dbReference type="NCBI Taxonomy" id="867345"/>
    <lineage>
        <taxon>Bacteria</taxon>
        <taxon>Pseudomonadati</taxon>
        <taxon>Pseudomonadota</taxon>
        <taxon>Gammaproteobacteria</taxon>
        <taxon>Chromatiales</taxon>
        <taxon>Ectothiorhodospiraceae</taxon>
        <taxon>Ectothiorhodospira</taxon>
    </lineage>
</organism>
<dbReference type="GO" id="GO:0005975">
    <property type="term" value="P:carbohydrate metabolic process"/>
    <property type="evidence" value="ECO:0007669"/>
    <property type="project" value="InterPro"/>
</dbReference>
<dbReference type="HAMAP" id="MF_00033">
    <property type="entry name" value="MurG"/>
    <property type="match status" value="1"/>
</dbReference>
<feature type="domain" description="Glycosyl transferase family 28 C-terminal" evidence="13">
    <location>
        <begin position="186"/>
        <end position="333"/>
    </location>
</feature>
<evidence type="ECO:0000256" key="6">
    <source>
        <dbReference type="ARBA" id="ARBA00022984"/>
    </source>
</evidence>
<keyword evidence="5 10" id="KW-0133">Cell shape</keyword>
<evidence type="ECO:0000256" key="11">
    <source>
        <dbReference type="SAM" id="Phobius"/>
    </source>
</evidence>
<feature type="binding site" evidence="10">
    <location>
        <position position="192"/>
    </location>
    <ligand>
        <name>UDP-N-acetyl-alpha-D-glucosamine</name>
        <dbReference type="ChEBI" id="CHEBI:57705"/>
    </ligand>
</feature>
<dbReference type="GO" id="GO:0009252">
    <property type="term" value="P:peptidoglycan biosynthetic process"/>
    <property type="evidence" value="ECO:0007669"/>
    <property type="project" value="UniProtKB-UniRule"/>
</dbReference>
<keyword evidence="11" id="KW-0812">Transmembrane</keyword>
<dbReference type="Pfam" id="PF03033">
    <property type="entry name" value="Glyco_transf_28"/>
    <property type="match status" value="1"/>
</dbReference>
<dbReference type="Pfam" id="PF04101">
    <property type="entry name" value="Glyco_tran_28_C"/>
    <property type="match status" value="1"/>
</dbReference>
<dbReference type="UniPathway" id="UPA00219"/>
<dbReference type="InterPro" id="IPR007235">
    <property type="entry name" value="Glyco_trans_28_C"/>
</dbReference>
<dbReference type="GO" id="GO:0005886">
    <property type="term" value="C:plasma membrane"/>
    <property type="evidence" value="ECO:0007669"/>
    <property type="project" value="UniProtKB-SubCell"/>
</dbReference>
<dbReference type="OrthoDB" id="9808936at2"/>
<dbReference type="EC" id="2.4.1.227" evidence="10"/>
<evidence type="ECO:0000313" key="14">
    <source>
        <dbReference type="EMBL" id="SEQ49635.1"/>
    </source>
</evidence>
<dbReference type="Proteomes" id="UP000199496">
    <property type="component" value="Unassembled WGS sequence"/>
</dbReference>
<keyword evidence="3 10" id="KW-0328">Glycosyltransferase</keyword>
<keyword evidence="15" id="KW-1185">Reference proteome</keyword>
<dbReference type="PANTHER" id="PTHR21015">
    <property type="entry name" value="UDP-N-ACETYLGLUCOSAMINE--N-ACETYLMURAMYL-(PENTAPEPTIDE) PYROPHOSPHORYL-UNDECAPRENOL N-ACETYLGLUCOSAMINE TRANSFERASE 1"/>
    <property type="match status" value="1"/>
</dbReference>
<protein>
    <recommendedName>
        <fullName evidence="10">UDP-N-acetylglucosamine--N-acetylmuramyl-(pentapeptide) pyrophosphoryl-undecaprenol N-acetylglucosamine transferase</fullName>
        <ecNumber evidence="10">2.4.1.227</ecNumber>
    </recommendedName>
    <alternativeName>
        <fullName evidence="10">Undecaprenyl-PP-MurNAc-pentapeptide-UDPGlcNAc GlcNAc transferase</fullName>
    </alternativeName>
</protein>
<dbReference type="Gene3D" id="3.40.50.2000">
    <property type="entry name" value="Glycogen Phosphorylase B"/>
    <property type="match status" value="2"/>
</dbReference>
<comment type="similarity">
    <text evidence="10">Belongs to the glycosyltransferase 28 family. MurG subfamily.</text>
</comment>
<feature type="transmembrane region" description="Helical" evidence="11">
    <location>
        <begin position="68"/>
        <end position="89"/>
    </location>
</feature>
<feature type="binding site" evidence="10">
    <location>
        <position position="125"/>
    </location>
    <ligand>
        <name>UDP-N-acetyl-alpha-D-glucosamine</name>
        <dbReference type="ChEBI" id="CHEBI:57705"/>
    </ligand>
</feature>